<feature type="region of interest" description="Disordered" evidence="6">
    <location>
        <begin position="38"/>
        <end position="73"/>
    </location>
</feature>
<dbReference type="InterPro" id="IPR023574">
    <property type="entry name" value="Ribosomal_uL4_dom_sf"/>
</dbReference>
<dbReference type="PANTHER" id="PTHR10746">
    <property type="entry name" value="50S RIBOSOMAL PROTEIN L4"/>
    <property type="match status" value="1"/>
</dbReference>
<keyword evidence="5" id="KW-0699">rRNA-binding</keyword>
<evidence type="ECO:0000256" key="3">
    <source>
        <dbReference type="ARBA" id="ARBA00023274"/>
    </source>
</evidence>
<name>A0A1F4VD69_UNCKA</name>
<protein>
    <recommendedName>
        <fullName evidence="4 5">Large ribosomal subunit protein uL4</fullName>
    </recommendedName>
</protein>
<comment type="function">
    <text evidence="5">Forms part of the polypeptide exit tunnel.</text>
</comment>
<evidence type="ECO:0000256" key="4">
    <source>
        <dbReference type="ARBA" id="ARBA00035244"/>
    </source>
</evidence>
<dbReference type="InterPro" id="IPR002136">
    <property type="entry name" value="Ribosomal_uL4"/>
</dbReference>
<evidence type="ECO:0000256" key="1">
    <source>
        <dbReference type="ARBA" id="ARBA00010528"/>
    </source>
</evidence>
<organism evidence="7 8">
    <name type="scientific">candidate division WWE3 bacterium RIFCSPLOWO2_01_FULL_41_18</name>
    <dbReference type="NCBI Taxonomy" id="1802625"/>
    <lineage>
        <taxon>Bacteria</taxon>
        <taxon>Katanobacteria</taxon>
    </lineage>
</organism>
<evidence type="ECO:0000313" key="7">
    <source>
        <dbReference type="EMBL" id="OGC55171.1"/>
    </source>
</evidence>
<dbReference type="AlphaFoldDB" id="A0A1F4VD69"/>
<evidence type="ECO:0000256" key="6">
    <source>
        <dbReference type="SAM" id="MobiDB-lite"/>
    </source>
</evidence>
<comment type="caution">
    <text evidence="7">The sequence shown here is derived from an EMBL/GenBank/DDBJ whole genome shotgun (WGS) entry which is preliminary data.</text>
</comment>
<dbReference type="GO" id="GO:0003735">
    <property type="term" value="F:structural constituent of ribosome"/>
    <property type="evidence" value="ECO:0007669"/>
    <property type="project" value="InterPro"/>
</dbReference>
<reference evidence="7 8" key="1">
    <citation type="journal article" date="2016" name="Nat. Commun.">
        <title>Thousands of microbial genomes shed light on interconnected biogeochemical processes in an aquifer system.</title>
        <authorList>
            <person name="Anantharaman K."/>
            <person name="Brown C.T."/>
            <person name="Hug L.A."/>
            <person name="Sharon I."/>
            <person name="Castelle C.J."/>
            <person name="Probst A.J."/>
            <person name="Thomas B.C."/>
            <person name="Singh A."/>
            <person name="Wilkins M.J."/>
            <person name="Karaoz U."/>
            <person name="Brodie E.L."/>
            <person name="Williams K.H."/>
            <person name="Hubbard S.S."/>
            <person name="Banfield J.F."/>
        </authorList>
    </citation>
    <scope>NUCLEOTIDE SEQUENCE [LARGE SCALE GENOMIC DNA]</scope>
</reference>
<dbReference type="Pfam" id="PF00573">
    <property type="entry name" value="Ribosomal_L4"/>
    <property type="match status" value="1"/>
</dbReference>
<dbReference type="GO" id="GO:1990904">
    <property type="term" value="C:ribonucleoprotein complex"/>
    <property type="evidence" value="ECO:0007669"/>
    <property type="project" value="UniProtKB-KW"/>
</dbReference>
<dbReference type="GO" id="GO:0005840">
    <property type="term" value="C:ribosome"/>
    <property type="evidence" value="ECO:0007669"/>
    <property type="project" value="UniProtKB-KW"/>
</dbReference>
<evidence type="ECO:0000256" key="5">
    <source>
        <dbReference type="HAMAP-Rule" id="MF_01328"/>
    </source>
</evidence>
<dbReference type="Proteomes" id="UP000176504">
    <property type="component" value="Unassembled WGS sequence"/>
</dbReference>
<accession>A0A1F4VD69</accession>
<dbReference type="NCBIfam" id="TIGR03953">
    <property type="entry name" value="rplD_bact"/>
    <property type="match status" value="1"/>
</dbReference>
<gene>
    <name evidence="5" type="primary">rplD</name>
    <name evidence="7" type="ORF">A3A78_04315</name>
</gene>
<dbReference type="SUPFAM" id="SSF52166">
    <property type="entry name" value="Ribosomal protein L4"/>
    <property type="match status" value="1"/>
</dbReference>
<evidence type="ECO:0000256" key="2">
    <source>
        <dbReference type="ARBA" id="ARBA00022980"/>
    </source>
</evidence>
<keyword evidence="5" id="KW-0694">RNA-binding</keyword>
<dbReference type="GO" id="GO:0019843">
    <property type="term" value="F:rRNA binding"/>
    <property type="evidence" value="ECO:0007669"/>
    <property type="project" value="UniProtKB-UniRule"/>
</dbReference>
<comment type="subunit">
    <text evidence="5">Part of the 50S ribosomal subunit.</text>
</comment>
<proteinExistence type="inferred from homology"/>
<comment type="similarity">
    <text evidence="1 5">Belongs to the universal ribosomal protein uL4 family.</text>
</comment>
<dbReference type="HAMAP" id="MF_01328_B">
    <property type="entry name" value="Ribosomal_uL4_B"/>
    <property type="match status" value="1"/>
</dbReference>
<comment type="function">
    <text evidence="5">One of the primary rRNA binding proteins, this protein initially binds near the 5'-end of the 23S rRNA. It is important during the early stages of 50S assembly. It makes multiple contacts with different domains of the 23S rRNA in the assembled 50S subunit and ribosome.</text>
</comment>
<dbReference type="Gene3D" id="3.40.1370.10">
    <property type="match status" value="1"/>
</dbReference>
<dbReference type="GO" id="GO:0006412">
    <property type="term" value="P:translation"/>
    <property type="evidence" value="ECO:0007669"/>
    <property type="project" value="UniProtKB-UniRule"/>
</dbReference>
<sequence>MQKKGKKETQTKKETLFNSPINEELLALYIRVYRANQRQGTSNTKTRGDVSGGGKKPWRQKGTGRARQGSIRAPHFVHGGIAHGPKMKDWSLNFPVALRKKALESALSLKAKRNQIKTSDRFSLKAPKTKEFIKMLDENNIEKGSLIITPKYDSSLVRAGRNVKGINIRSALDVNVYDILKSKEVVLLNGSSEVLKGRYEA</sequence>
<keyword evidence="3 5" id="KW-0687">Ribonucleoprotein</keyword>
<dbReference type="PANTHER" id="PTHR10746:SF6">
    <property type="entry name" value="LARGE RIBOSOMAL SUBUNIT PROTEIN UL4M"/>
    <property type="match status" value="1"/>
</dbReference>
<dbReference type="InterPro" id="IPR013005">
    <property type="entry name" value="Ribosomal_uL4-like"/>
</dbReference>
<keyword evidence="2 5" id="KW-0689">Ribosomal protein</keyword>
<evidence type="ECO:0000313" key="8">
    <source>
        <dbReference type="Proteomes" id="UP000176504"/>
    </source>
</evidence>
<dbReference type="EMBL" id="MEVI01000003">
    <property type="protein sequence ID" value="OGC55171.1"/>
    <property type="molecule type" value="Genomic_DNA"/>
</dbReference>